<reference evidence="8" key="1">
    <citation type="journal article" date="2013" name="Proc. Natl. Acad. Sci. U.S.A.">
        <title>Improving the coverage of the cyanobacterial phylum using diversity-driven genome sequencing.</title>
        <authorList>
            <person name="Shih P.M."/>
            <person name="Wu D."/>
            <person name="Latifi A."/>
            <person name="Axen S.D."/>
            <person name="Fewer D.P."/>
            <person name="Talla E."/>
            <person name="Calteau A."/>
            <person name="Cai F."/>
            <person name="Tandeau de Marsac N."/>
            <person name="Rippka R."/>
            <person name="Herdman M."/>
            <person name="Sivonen K."/>
            <person name="Coursin T."/>
            <person name="Laurent T."/>
            <person name="Goodwin L."/>
            <person name="Nolan M."/>
            <person name="Davenport K.W."/>
            <person name="Han C.S."/>
            <person name="Rubin E.M."/>
            <person name="Eisen J.A."/>
            <person name="Woyke T."/>
            <person name="Gugger M."/>
            <person name="Kerfeld C.A."/>
        </authorList>
    </citation>
    <scope>NUCLEOTIDE SEQUENCE [LARGE SCALE GENOMIC DNA]</scope>
    <source>
        <strain evidence="8">ATCC 29140 / PCC 7202</strain>
    </source>
</reference>
<accession>K9YLB3</accession>
<dbReference type="Pfam" id="PF07282">
    <property type="entry name" value="Cas12f1-like_TNB"/>
    <property type="match status" value="1"/>
</dbReference>
<name>K9YLB3_CYASC</name>
<gene>
    <name evidence="7" type="ordered locus">Cyast_1215</name>
</gene>
<evidence type="ECO:0000256" key="3">
    <source>
        <dbReference type="ARBA" id="ARBA00023125"/>
    </source>
</evidence>
<dbReference type="EMBL" id="CP003940">
    <property type="protein sequence ID" value="AFZ47180.1"/>
    <property type="molecule type" value="Genomic_DNA"/>
</dbReference>
<dbReference type="Proteomes" id="UP000010483">
    <property type="component" value="Chromosome"/>
</dbReference>
<evidence type="ECO:0000259" key="5">
    <source>
        <dbReference type="Pfam" id="PF01385"/>
    </source>
</evidence>
<keyword evidence="4" id="KW-0233">DNA recombination</keyword>
<dbReference type="GO" id="GO:0032196">
    <property type="term" value="P:transposition"/>
    <property type="evidence" value="ECO:0007669"/>
    <property type="project" value="UniProtKB-KW"/>
</dbReference>
<evidence type="ECO:0000256" key="2">
    <source>
        <dbReference type="ARBA" id="ARBA00022578"/>
    </source>
</evidence>
<dbReference type="NCBIfam" id="TIGR01766">
    <property type="entry name" value="IS200/IS605 family accessory protein TnpB-like domain"/>
    <property type="match status" value="1"/>
</dbReference>
<feature type="domain" description="Cas12f1-like TNB" evidence="6">
    <location>
        <begin position="310"/>
        <end position="388"/>
    </location>
</feature>
<evidence type="ECO:0000313" key="7">
    <source>
        <dbReference type="EMBL" id="AFZ47180.1"/>
    </source>
</evidence>
<evidence type="ECO:0000313" key="8">
    <source>
        <dbReference type="Proteomes" id="UP000010483"/>
    </source>
</evidence>
<keyword evidence="8" id="KW-1185">Reference proteome</keyword>
<feature type="domain" description="Probable transposase IS891/IS1136/IS1341" evidence="5">
    <location>
        <begin position="180"/>
        <end position="289"/>
    </location>
</feature>
<dbReference type="AlphaFoldDB" id="K9YLB3"/>
<organism evidence="7 8">
    <name type="scientific">Cyanobacterium stanieri (strain ATCC 29140 / PCC 7202)</name>
    <dbReference type="NCBI Taxonomy" id="292563"/>
    <lineage>
        <taxon>Bacteria</taxon>
        <taxon>Bacillati</taxon>
        <taxon>Cyanobacteriota</taxon>
        <taxon>Cyanophyceae</taxon>
        <taxon>Oscillatoriophycideae</taxon>
        <taxon>Chroococcales</taxon>
        <taxon>Geminocystaceae</taxon>
        <taxon>Cyanobacterium</taxon>
    </lineage>
</organism>
<dbReference type="BioCyc" id="CSTA292563:G1353-1221-MONOMER"/>
<dbReference type="KEGG" id="csn:Cyast_1215"/>
<dbReference type="InterPro" id="IPR010095">
    <property type="entry name" value="Cas12f1-like_TNB"/>
</dbReference>
<sequence>MYQTQKNQIRGLSKSEFVALQTLCRLTKNLYNVGLYQIRQFFFLENGFLRYESNYHQCKTNENYKLLNTDIAQQTLKVVDRSFRSFFNLIKKAKSGNYQFNQIALPRYLKKDGYFPLIMPRIIVKDGYFKVPMSREFKKEYGEVKIPFPQRLNPEKLKEVRIYPKYNCQFFEVEFITKEEPQIVEFKSDNALAVDLGLNNLATCVSTNGASFIIDGRRLKSYNHWYNKVNAKLQSIKDKQGLKAITKRQGRLLLKRNNQVRDYLSKTARYIVETCLRLDIGTLIVGVTKGWKQNAHMGKRNNQNFIQIPHYSLREKLKALCENYGIQYLEQEESYTSKASALDNDNIPVYSPDNIVKHIFSGKRVKRGLYQSKDGTRVNADCNGAFNIGRKSKHEGFAQVCSGLLTSPLRITNLNVSLN</sequence>
<dbReference type="eggNOG" id="COG0675">
    <property type="taxonomic scope" value="Bacteria"/>
</dbReference>
<comment type="similarity">
    <text evidence="1">In the C-terminal section; belongs to the transposase 35 family.</text>
</comment>
<dbReference type="NCBIfam" id="NF040570">
    <property type="entry name" value="guided_TnpB"/>
    <property type="match status" value="1"/>
</dbReference>
<evidence type="ECO:0000256" key="4">
    <source>
        <dbReference type="ARBA" id="ARBA00023172"/>
    </source>
</evidence>
<dbReference type="InterPro" id="IPR001959">
    <property type="entry name" value="Transposase"/>
</dbReference>
<dbReference type="STRING" id="292563.Cyast_1215"/>
<keyword evidence="2" id="KW-0815">Transposition</keyword>
<protein>
    <submittedName>
        <fullName evidence="7">Transposase, IS605 OrfB family</fullName>
    </submittedName>
</protein>
<dbReference type="GO" id="GO:0006310">
    <property type="term" value="P:DNA recombination"/>
    <property type="evidence" value="ECO:0007669"/>
    <property type="project" value="UniProtKB-KW"/>
</dbReference>
<evidence type="ECO:0000259" key="6">
    <source>
        <dbReference type="Pfam" id="PF07282"/>
    </source>
</evidence>
<evidence type="ECO:0000256" key="1">
    <source>
        <dbReference type="ARBA" id="ARBA00008761"/>
    </source>
</evidence>
<keyword evidence="3" id="KW-0238">DNA-binding</keyword>
<dbReference type="PATRIC" id="fig|292563.3.peg.1274"/>
<dbReference type="Pfam" id="PF01385">
    <property type="entry name" value="OrfB_IS605"/>
    <property type="match status" value="1"/>
</dbReference>
<dbReference type="GO" id="GO:0003677">
    <property type="term" value="F:DNA binding"/>
    <property type="evidence" value="ECO:0007669"/>
    <property type="project" value="UniProtKB-KW"/>
</dbReference>
<dbReference type="HOGENOM" id="CLU_032903_16_0_3"/>
<proteinExistence type="inferred from homology"/>